<dbReference type="InterPro" id="IPR025714">
    <property type="entry name" value="Methyltranfer_dom"/>
</dbReference>
<dbReference type="EMBL" id="CP036287">
    <property type="protein sequence ID" value="QDU67471.1"/>
    <property type="molecule type" value="Genomic_DNA"/>
</dbReference>
<dbReference type="PANTHER" id="PTHR13369">
    <property type="match status" value="1"/>
</dbReference>
<dbReference type="Pfam" id="PF13679">
    <property type="entry name" value="Methyltransf_32"/>
    <property type="match status" value="1"/>
</dbReference>
<evidence type="ECO:0000313" key="2">
    <source>
        <dbReference type="EMBL" id="QDU67471.1"/>
    </source>
</evidence>
<reference evidence="2 3" key="1">
    <citation type="submission" date="2019-02" db="EMBL/GenBank/DDBJ databases">
        <title>Deep-cultivation of Planctomycetes and their phenomic and genomic characterization uncovers novel biology.</title>
        <authorList>
            <person name="Wiegand S."/>
            <person name="Jogler M."/>
            <person name="Boedeker C."/>
            <person name="Pinto D."/>
            <person name="Vollmers J."/>
            <person name="Rivas-Marin E."/>
            <person name="Kohn T."/>
            <person name="Peeters S.H."/>
            <person name="Heuer A."/>
            <person name="Rast P."/>
            <person name="Oberbeckmann S."/>
            <person name="Bunk B."/>
            <person name="Jeske O."/>
            <person name="Meyerdierks A."/>
            <person name="Storesund J.E."/>
            <person name="Kallscheuer N."/>
            <person name="Luecker S."/>
            <person name="Lage O.M."/>
            <person name="Pohl T."/>
            <person name="Merkel B.J."/>
            <person name="Hornburger P."/>
            <person name="Mueller R.-W."/>
            <person name="Bruemmer F."/>
            <person name="Labrenz M."/>
            <person name="Spormann A.M."/>
            <person name="Op den Camp H."/>
            <person name="Overmann J."/>
            <person name="Amann R."/>
            <person name="Jetten M.S.M."/>
            <person name="Mascher T."/>
            <person name="Medema M.H."/>
            <person name="Devos D.P."/>
            <person name="Kaster A.-K."/>
            <person name="Ovreas L."/>
            <person name="Rohde M."/>
            <person name="Galperin M.Y."/>
            <person name="Jogler C."/>
        </authorList>
    </citation>
    <scope>NUCLEOTIDE SEQUENCE [LARGE SCALE GENOMIC DNA]</scope>
    <source>
        <strain evidence="2 3">Pla133</strain>
    </source>
</reference>
<accession>A0A518BKH2</accession>
<dbReference type="AlphaFoldDB" id="A0A518BKH2"/>
<evidence type="ECO:0000259" key="1">
    <source>
        <dbReference type="Pfam" id="PF13679"/>
    </source>
</evidence>
<protein>
    <recommendedName>
        <fullName evidence="1">Methyltransferase domain-containing protein</fullName>
    </recommendedName>
</protein>
<name>A0A518BKH2_9BACT</name>
<dbReference type="PANTHER" id="PTHR13369:SF0">
    <property type="entry name" value="GLUTATHIONE S-TRANSFERASE C-TERMINAL DOMAIN-CONTAINING PROTEIN"/>
    <property type="match status" value="1"/>
</dbReference>
<feature type="domain" description="Methyltransferase" evidence="1">
    <location>
        <begin position="57"/>
        <end position="180"/>
    </location>
</feature>
<keyword evidence="3" id="KW-1185">Reference proteome</keyword>
<dbReference type="KEGG" id="pbap:Pla133_25540"/>
<gene>
    <name evidence="2" type="ORF">Pla133_25540</name>
</gene>
<sequence>MSTFRLLRAFNQPGLETYAGSKTRVGRNTARHFEGEGLVERLVRELCAERALPIKELAEACEFFAVARKWLRTEVVVDFCAGHGLAGILFAVFQPETQRVVLCDRRQPESFEPVLRAALRAAPWIEGQVSYRIGRLERAREDLPEGASVIGVHACGQLTDACLDVAAGLGGPVAVLPCCRDHGLSEAPAALREALGEDVAYDVHRTYTMEARGYRTRWREIPSTITPMNRMLIGVPRGGLKGSGA</sequence>
<proteinExistence type="predicted"/>
<dbReference type="RefSeq" id="WP_145065684.1">
    <property type="nucleotide sequence ID" value="NZ_CP036287.1"/>
</dbReference>
<dbReference type="GO" id="GO:0005737">
    <property type="term" value="C:cytoplasm"/>
    <property type="evidence" value="ECO:0007669"/>
    <property type="project" value="TreeGrafter"/>
</dbReference>
<dbReference type="Proteomes" id="UP000316921">
    <property type="component" value="Chromosome"/>
</dbReference>
<evidence type="ECO:0000313" key="3">
    <source>
        <dbReference type="Proteomes" id="UP000316921"/>
    </source>
</evidence>
<organism evidence="2 3">
    <name type="scientific">Engelhardtia mirabilis</name>
    <dbReference type="NCBI Taxonomy" id="2528011"/>
    <lineage>
        <taxon>Bacteria</taxon>
        <taxon>Pseudomonadati</taxon>
        <taxon>Planctomycetota</taxon>
        <taxon>Planctomycetia</taxon>
        <taxon>Planctomycetia incertae sedis</taxon>
        <taxon>Engelhardtia</taxon>
    </lineage>
</organism>